<comment type="similarity">
    <text evidence="3">Belongs to the autotransporter-2 (AT-2) (TC 1.B.40) family.</text>
</comment>
<dbReference type="GO" id="GO:0015031">
    <property type="term" value="P:protein transport"/>
    <property type="evidence" value="ECO:0007669"/>
    <property type="project" value="UniProtKB-KW"/>
</dbReference>
<dbReference type="Gene3D" id="2.20.70.140">
    <property type="match status" value="1"/>
</dbReference>
<feature type="domain" description="Trimeric autotransporter adhesin YadA-like stalk" evidence="13">
    <location>
        <begin position="497"/>
        <end position="541"/>
    </location>
</feature>
<feature type="domain" description="Trimeric autotransporter adhesin YadA-like head" evidence="12">
    <location>
        <begin position="132"/>
        <end position="158"/>
    </location>
</feature>
<dbReference type="InterPro" id="IPR008640">
    <property type="entry name" value="Adhesin_Head_dom"/>
</dbReference>
<evidence type="ECO:0000259" key="12">
    <source>
        <dbReference type="Pfam" id="PF05658"/>
    </source>
</evidence>
<dbReference type="InterPro" id="IPR011049">
    <property type="entry name" value="Serralysin-like_metalloprot_C"/>
</dbReference>
<dbReference type="Gene3D" id="6.10.250.2120">
    <property type="match status" value="1"/>
</dbReference>
<evidence type="ECO:0000313" key="16">
    <source>
        <dbReference type="Proteomes" id="UP000190322"/>
    </source>
</evidence>
<dbReference type="Pfam" id="PF05662">
    <property type="entry name" value="YadA_stalk"/>
    <property type="match status" value="7"/>
</dbReference>
<evidence type="ECO:0000259" key="11">
    <source>
        <dbReference type="Pfam" id="PF03895"/>
    </source>
</evidence>
<dbReference type="Gene3D" id="6.10.250.2040">
    <property type="match status" value="2"/>
</dbReference>
<evidence type="ECO:0000256" key="1">
    <source>
        <dbReference type="ARBA" id="ARBA00004241"/>
    </source>
</evidence>
<dbReference type="Pfam" id="PF13018">
    <property type="entry name" value="ESPR"/>
    <property type="match status" value="1"/>
</dbReference>
<comment type="subcellular location">
    <subcellularLocation>
        <location evidence="2">Cell outer membrane</location>
    </subcellularLocation>
    <subcellularLocation>
        <location evidence="1">Cell surface</location>
    </subcellularLocation>
</comment>
<organism evidence="15 16">
    <name type="scientific">Moraxella canis</name>
    <dbReference type="NCBI Taxonomy" id="90239"/>
    <lineage>
        <taxon>Bacteria</taxon>
        <taxon>Pseudomonadati</taxon>
        <taxon>Pseudomonadota</taxon>
        <taxon>Gammaproteobacteria</taxon>
        <taxon>Moraxellales</taxon>
        <taxon>Moraxellaceae</taxon>
        <taxon>Moraxella</taxon>
    </lineage>
</organism>
<dbReference type="InterPro" id="IPR045584">
    <property type="entry name" value="Pilin-like"/>
</dbReference>
<feature type="domain" description="Trimeric autotransporter adhesin YadA-like head" evidence="12">
    <location>
        <begin position="106"/>
        <end position="130"/>
    </location>
</feature>
<feature type="domain" description="Trimeric autotransporter adhesin YadA-like stalk" evidence="13">
    <location>
        <begin position="1224"/>
        <end position="1262"/>
    </location>
</feature>
<evidence type="ECO:0000256" key="3">
    <source>
        <dbReference type="ARBA" id="ARBA00005848"/>
    </source>
</evidence>
<evidence type="ECO:0000256" key="4">
    <source>
        <dbReference type="ARBA" id="ARBA00022448"/>
    </source>
</evidence>
<dbReference type="Gene3D" id="3.30.1300.30">
    <property type="entry name" value="GSPII I/J protein-like"/>
    <property type="match status" value="1"/>
</dbReference>
<evidence type="ECO:0000256" key="9">
    <source>
        <dbReference type="ARBA" id="ARBA00023136"/>
    </source>
</evidence>
<feature type="domain" description="Trimeric autotransporter adhesin YadA-like stalk" evidence="13">
    <location>
        <begin position="938"/>
        <end position="968"/>
    </location>
</feature>
<dbReference type="Gene3D" id="3.90.1780.10">
    <property type="entry name" value="Trimeric adhesin"/>
    <property type="match status" value="3"/>
</dbReference>
<dbReference type="Pfam" id="PF03895">
    <property type="entry name" value="YadA_anchor"/>
    <property type="match status" value="1"/>
</dbReference>
<dbReference type="GO" id="GO:0009986">
    <property type="term" value="C:cell surface"/>
    <property type="evidence" value="ECO:0007669"/>
    <property type="project" value="UniProtKB-SubCell"/>
</dbReference>
<evidence type="ECO:0000256" key="8">
    <source>
        <dbReference type="ARBA" id="ARBA00022927"/>
    </source>
</evidence>
<dbReference type="CDD" id="cd12820">
    <property type="entry name" value="LbR_YadA-like"/>
    <property type="match status" value="1"/>
</dbReference>
<feature type="domain" description="ESPR" evidence="14">
    <location>
        <begin position="1"/>
        <end position="37"/>
    </location>
</feature>
<evidence type="ECO:0000256" key="5">
    <source>
        <dbReference type="ARBA" id="ARBA00022452"/>
    </source>
</evidence>
<dbReference type="InterPro" id="IPR008635">
    <property type="entry name" value="Coiled_stalk_dom"/>
</dbReference>
<evidence type="ECO:0008006" key="17">
    <source>
        <dbReference type="Google" id="ProtNLM"/>
    </source>
</evidence>
<dbReference type="SUPFAM" id="SSF54523">
    <property type="entry name" value="Pili subunits"/>
    <property type="match status" value="1"/>
</dbReference>
<dbReference type="GO" id="GO:0009279">
    <property type="term" value="C:cell outer membrane"/>
    <property type="evidence" value="ECO:0007669"/>
    <property type="project" value="UniProtKB-SubCell"/>
</dbReference>
<dbReference type="EMBL" id="MUXT01000009">
    <property type="protein sequence ID" value="OOR82890.1"/>
    <property type="molecule type" value="Genomic_DNA"/>
</dbReference>
<evidence type="ECO:0000259" key="13">
    <source>
        <dbReference type="Pfam" id="PF05662"/>
    </source>
</evidence>
<evidence type="ECO:0000256" key="2">
    <source>
        <dbReference type="ARBA" id="ARBA00004442"/>
    </source>
</evidence>
<keyword evidence="9" id="KW-0472">Membrane</keyword>
<keyword evidence="6" id="KW-0812">Transmembrane</keyword>
<feature type="domain" description="Trimeric autotransporter adhesin YadA-like head" evidence="12">
    <location>
        <begin position="1566"/>
        <end position="1590"/>
    </location>
</feature>
<dbReference type="Pfam" id="PF05658">
    <property type="entry name" value="YadA_head"/>
    <property type="match status" value="4"/>
</dbReference>
<feature type="domain" description="Trimeric autotransporter adhesin YadA-like stalk" evidence="13">
    <location>
        <begin position="1748"/>
        <end position="1792"/>
    </location>
</feature>
<comment type="caution">
    <text evidence="15">The sequence shown here is derived from an EMBL/GenBank/DDBJ whole genome shotgun (WGS) entry which is preliminary data.</text>
</comment>
<keyword evidence="5" id="KW-1134">Transmembrane beta strand</keyword>
<keyword evidence="7" id="KW-0732">Signal</keyword>
<dbReference type="InterPro" id="IPR037174">
    <property type="entry name" value="Trimeric_adhesin"/>
</dbReference>
<dbReference type="Gene3D" id="2.150.10.10">
    <property type="entry name" value="Serralysin-like metalloprotease, C-terminal"/>
    <property type="match status" value="4"/>
</dbReference>
<evidence type="ECO:0000259" key="14">
    <source>
        <dbReference type="Pfam" id="PF13018"/>
    </source>
</evidence>
<dbReference type="Proteomes" id="UP000190322">
    <property type="component" value="Unassembled WGS sequence"/>
</dbReference>
<accession>A0A1S9ZHL1</accession>
<sequence length="1876" mass="188206">MNKLYRVIYNRSTQTFQAVCEYARAQGKGSQTAVGSEGSSDHIESVQGAYGLLKFSLIMSGIILSSHAVAATGNQHPITNKNANYCYYDTNTKSVVCGDTTTQTQGQNTIAIGTGAKATTDNAIAIGTGASATSTHAIAIGTGASATSTHAIAIGNKATTSYAGTVVIGDGATVNRPGPGHWAMDNSVVIGRNATVFTGKGSTGNGADGPAMGGATAVGHDAETSYSGSVALGAAKAKAINSIAIGAQSGRHPTEPGHPYGFFGATTEADGSLALGNGAHVKTSASIGAQALGRGAIAQGRGAQSYGQNAQVYGNSSIAIGGASDPSTGGVIPRGGAAQVGAEKNMANNAIAIGISEVGGGAHYSVSVGSHNTISGTLSSVMGNNNHVTSANTYVLGSGINTTGTGNQLTRLGNTVANSVYLGDDSTVTAGRGSVNDQGQGTLFNAIKDSNQVGATTTAGATGVVNNATVNGQVYGNFAGATAVGGVSVGASGSERRIQNVAAGEISSTSTDAINGSQLYATNAKLGNVANTVVNNFGGNADLNPDGSIAYTNIGNTGKDTIHDAIQAATTVVKAGTNVVVDKATNGETGQTEYTVNAWDTTVSAAPDSVVRVTPTIDDNNRTRAYEVTVNTDSNTIKVENGQLTANTTSLNNVNGAVDTPANTDALATAGDIATAINKSGFNIVGAGNNAGDAFANELINPGDTVTLQAGKNLTVAQTNGQFVFATANEVEFDQVAVGPLVINKDTGINAGNTVISNVAAGKEGTDAVNFSQLTKAQNAATTKVAGDQGVRIENTKNDDGSTTYTIAAKTDNVTTTVNEAGNIAAITSAITTNDDGVAEAANGDALVTAQTVSTAINQSGFKLAAGGVEGSELIRAGETATFNAGDNLTVSREGGTITYQTKKDVTFNNVQLGDNGPTISSNAGNLTLANTEGTPVKITGLAEGTDANDAVNFSQLTKAQNAATTKVAGDQGVRIENTKNDDGSTTYTIAAKTDNVTTTVNEAGNIAAITSAITTNDDGVANATTPASLATAGDIATAINKSGFNIVGAGNNAGDAFANELINPGDTVTLQAGKNLTVAQTNGQFVFATANEVEFDQVAVGPLVINKDTGINAGNTVISNVAAGKEGTDAVNVSQLSKAQAAATTKVEAGSNIVVKTHKNADGSTKYTVSTADNLTVDSITAGDTVMNKDGVKVGDKVALTNTGLKVGDVSVSSTGINAGGNKVTGVAKGDITQNSTDAVNGSQLYAVQQVANAAKTEIKAGENITVHSSTGQNNQTIYTVNAKDTSASVTAGSDAVTVTKSASARVGTADVTDYKVDLSQATKNDIAKGVEAKNIVDNKGLTFNGDSGTTGIKKLGDSVAIKGDDNITTKADANGLQVTLNKEVAVDTVTTGNTVIGSSGITIKSPTQDNPNNTVALTQSGLNNGGQRITNVAPGVDATDAVNVNQLNEIKKIVTGGNAGTNITTQQAITGTAPPGIVITTVTNPDGSTTTTTETNQTVVVSTDKGGKDYYLTTYNVEGQNTYVTNDVIQAIGKMNEQGIKFFHTNDGEVKPAIQGSNNVDSSASGKFATAVGYQTVADGDNAVAMGNTYVSDKKIEGAQVTKIVDGNGKKRYAQVTKATGNNAIALGTGSQALAENTIAIGTGNVVTGKNSGAIGDPSIVTGNNSYSLGNNNTVIAHDAFVVGNEVKQTLANSVVLGSQSAAVEVNTATKKQGTYTYAGINDANVSGVEDVVGVVSVGAEGQTRQIQNVAAGVVSANSTDAINGSQLYDTHQAIGQLANQTVSLGNQLNNRINDVADDANAGVSSAMAMAALPQAYIPGKSMLTGGIASYNGEGAVAVGLSKLSDNGRWVLKVSGTADTQGNAGGAVGAGFHF</sequence>
<feature type="domain" description="Trimeric autotransporter adhesin YadA-like C-terminal membrane anchor" evidence="11">
    <location>
        <begin position="1816"/>
        <end position="1876"/>
    </location>
</feature>
<evidence type="ECO:0000256" key="10">
    <source>
        <dbReference type="ARBA" id="ARBA00023237"/>
    </source>
</evidence>
<dbReference type="RefSeq" id="WP_078256527.1">
    <property type="nucleotide sequence ID" value="NZ_MUXT01000009.1"/>
</dbReference>
<gene>
    <name evidence="15" type="ORF">B0180_08405</name>
</gene>
<feature type="domain" description="Trimeric autotransporter adhesin YadA-like stalk" evidence="13">
    <location>
        <begin position="756"/>
        <end position="785"/>
    </location>
</feature>
<keyword evidence="10" id="KW-0998">Cell outer membrane</keyword>
<name>A0A1S9ZHL1_9GAMM</name>
<reference evidence="15 16" key="1">
    <citation type="submission" date="2017-02" db="EMBL/GenBank/DDBJ databases">
        <title>Draft genome sequence of Moraxella canis CCUG 8415A type strain.</title>
        <authorList>
            <person name="Engstrom-Jakobsson H."/>
            <person name="Salva-Serra F."/>
            <person name="Thorell K."/>
            <person name="Gonzales-Siles L."/>
            <person name="Karlsson R."/>
            <person name="Boulund F."/>
            <person name="Engstrand L."/>
            <person name="Moore E."/>
        </authorList>
    </citation>
    <scope>NUCLEOTIDE SEQUENCE [LARGE SCALE GENOMIC DNA]</scope>
    <source>
        <strain evidence="15 16">CCUG 8415A</strain>
    </source>
</reference>
<feature type="domain" description="Trimeric autotransporter adhesin YadA-like head" evidence="12">
    <location>
        <begin position="1621"/>
        <end position="1646"/>
    </location>
</feature>
<keyword evidence="4" id="KW-0813">Transport</keyword>
<keyword evidence="8" id="KW-0653">Protein transport</keyword>
<feature type="domain" description="Trimeric autotransporter adhesin YadA-like stalk" evidence="13">
    <location>
        <begin position="1430"/>
        <end position="1469"/>
    </location>
</feature>
<proteinExistence type="inferred from homology"/>
<dbReference type="InterPro" id="IPR005594">
    <property type="entry name" value="YadA_C"/>
</dbReference>
<protein>
    <recommendedName>
        <fullName evidence="17">Autotransporter adhesin</fullName>
    </recommendedName>
</protein>
<feature type="domain" description="Trimeric autotransporter adhesin YadA-like stalk" evidence="13">
    <location>
        <begin position="1119"/>
        <end position="1157"/>
    </location>
</feature>
<dbReference type="Gene3D" id="1.20.5.170">
    <property type="match status" value="2"/>
</dbReference>
<evidence type="ECO:0000313" key="15">
    <source>
        <dbReference type="EMBL" id="OOR82890.1"/>
    </source>
</evidence>
<evidence type="ECO:0000256" key="7">
    <source>
        <dbReference type="ARBA" id="ARBA00022729"/>
    </source>
</evidence>
<dbReference type="InterPro" id="IPR024973">
    <property type="entry name" value="ESPR"/>
</dbReference>
<dbReference type="SUPFAM" id="SSF101967">
    <property type="entry name" value="Adhesin YadA, collagen-binding domain"/>
    <property type="match status" value="5"/>
</dbReference>
<evidence type="ECO:0000256" key="6">
    <source>
        <dbReference type="ARBA" id="ARBA00022692"/>
    </source>
</evidence>